<keyword evidence="2" id="KW-0472">Membrane</keyword>
<accession>A0A369JL77</accession>
<feature type="compositionally biased region" description="Polar residues" evidence="1">
    <location>
        <begin position="62"/>
        <end position="73"/>
    </location>
</feature>
<protein>
    <submittedName>
        <fullName evidence="3">Uncharacterized protein</fullName>
    </submittedName>
</protein>
<evidence type="ECO:0000256" key="1">
    <source>
        <dbReference type="SAM" id="MobiDB-lite"/>
    </source>
</evidence>
<dbReference type="AlphaFoldDB" id="A0A369JL77"/>
<dbReference type="Proteomes" id="UP000076154">
    <property type="component" value="Unassembled WGS sequence"/>
</dbReference>
<gene>
    <name evidence="3" type="ORF">Hypma_009944</name>
</gene>
<name>A0A369JL77_HYPMA</name>
<dbReference type="InParanoid" id="A0A369JL77"/>
<feature type="region of interest" description="Disordered" evidence="1">
    <location>
        <begin position="62"/>
        <end position="98"/>
    </location>
</feature>
<keyword evidence="2" id="KW-1133">Transmembrane helix</keyword>
<feature type="transmembrane region" description="Helical" evidence="2">
    <location>
        <begin position="36"/>
        <end position="56"/>
    </location>
</feature>
<feature type="compositionally biased region" description="Pro residues" evidence="1">
    <location>
        <begin position="79"/>
        <end position="94"/>
    </location>
</feature>
<evidence type="ECO:0000313" key="4">
    <source>
        <dbReference type="Proteomes" id="UP000076154"/>
    </source>
</evidence>
<evidence type="ECO:0000313" key="3">
    <source>
        <dbReference type="EMBL" id="RDB22961.1"/>
    </source>
</evidence>
<sequence>MYHYRRQDRVRELYRPSSIVHETIFRSISIRIGRSLSMTGLIRLHILLLISINIIIMPTTRNPQHTHTQSTLFPTVSSPTPPPHSPPPPHPPYPRAHIPGRYRCLRVRVQAAPDPETPWEDSEWDPASRVCRPRRQSWGPRR</sequence>
<keyword evidence="2" id="KW-0812">Transmembrane</keyword>
<reference evidence="3" key="1">
    <citation type="submission" date="2018-04" db="EMBL/GenBank/DDBJ databases">
        <title>Whole genome sequencing of Hypsizygus marmoreus.</title>
        <authorList>
            <person name="Choi I.-G."/>
            <person name="Min B."/>
            <person name="Kim J.-G."/>
            <person name="Kim S."/>
            <person name="Oh Y.-L."/>
            <person name="Kong W.-S."/>
            <person name="Park H."/>
            <person name="Jeong J."/>
            <person name="Song E.-S."/>
        </authorList>
    </citation>
    <scope>NUCLEOTIDE SEQUENCE [LARGE SCALE GENOMIC DNA]</scope>
    <source>
        <strain evidence="3">51987-8</strain>
    </source>
</reference>
<evidence type="ECO:0000256" key="2">
    <source>
        <dbReference type="SAM" id="Phobius"/>
    </source>
</evidence>
<organism evidence="3 4">
    <name type="scientific">Hypsizygus marmoreus</name>
    <name type="common">White beech mushroom</name>
    <name type="synonym">Agaricus marmoreus</name>
    <dbReference type="NCBI Taxonomy" id="39966"/>
    <lineage>
        <taxon>Eukaryota</taxon>
        <taxon>Fungi</taxon>
        <taxon>Dikarya</taxon>
        <taxon>Basidiomycota</taxon>
        <taxon>Agaricomycotina</taxon>
        <taxon>Agaricomycetes</taxon>
        <taxon>Agaricomycetidae</taxon>
        <taxon>Agaricales</taxon>
        <taxon>Tricholomatineae</taxon>
        <taxon>Lyophyllaceae</taxon>
        <taxon>Hypsizygus</taxon>
    </lineage>
</organism>
<comment type="caution">
    <text evidence="3">The sequence shown here is derived from an EMBL/GenBank/DDBJ whole genome shotgun (WGS) entry which is preliminary data.</text>
</comment>
<feature type="region of interest" description="Disordered" evidence="1">
    <location>
        <begin position="113"/>
        <end position="142"/>
    </location>
</feature>
<keyword evidence="4" id="KW-1185">Reference proteome</keyword>
<dbReference type="EMBL" id="LUEZ02000048">
    <property type="protein sequence ID" value="RDB22961.1"/>
    <property type="molecule type" value="Genomic_DNA"/>
</dbReference>
<feature type="compositionally biased region" description="Basic residues" evidence="1">
    <location>
        <begin position="131"/>
        <end position="142"/>
    </location>
</feature>
<proteinExistence type="predicted"/>